<dbReference type="AlphaFoldDB" id="A0A2T5HK05"/>
<evidence type="ECO:0000313" key="2">
    <source>
        <dbReference type="EMBL" id="PTQ71886.1"/>
    </source>
</evidence>
<sequence length="521" mass="58579">MTPPSQFIQILTTVLKKDRLALPSEDALLHLREDEASSEQFFFRSFSNCRLPANLYDHDGNRQIHSIVSQSDSLFPPVIHMPGNLASGCTFVVVDERLYFLYDRVERWSDVPDHVAFVAVRLDAERIAALAENATDVRLTPSEYLLLSHLLTGLDLKTAAARLGASYDTKRKQIQVILDKMGCKTQTVLLRNLSLEITAGILDEILPLQKRDFETALVKRQFGKDVIVNTISIGDGIDVPVWEFGARRGRPVLYFHSMLAPVVFHDEMIDTLKENGLRWLVVPRHFLGFEGNLDVQTRLARLTRALSDTMEYLTDEPLICVAESAGVTWAAHFARHNPHMVSQLVLAATPQVFKPEPGSHNPTIFIEMSQRVRRDERVIAGLTQIYNAFSRVPVLAKKGLAHLYRKSAADTACLETFFRHTHLSDWLRLIANHATFASVDEIANLQRDWLGDLKKTTCRVTFVHGEEDPISPIEDIQAIAETMPEASFHAFENAGHLILTQHFKALVSQMIAHEGLAHAAS</sequence>
<comment type="caution">
    <text evidence="2">The sequence shown here is derived from an EMBL/GenBank/DDBJ whole genome shotgun (WGS) entry which is preliminary data.</text>
</comment>
<dbReference type="Gene3D" id="1.10.10.10">
    <property type="entry name" value="Winged helix-like DNA-binding domain superfamily/Winged helix DNA-binding domain"/>
    <property type="match status" value="1"/>
</dbReference>
<dbReference type="GO" id="GO:0003677">
    <property type="term" value="F:DNA binding"/>
    <property type="evidence" value="ECO:0007669"/>
    <property type="project" value="InterPro"/>
</dbReference>
<keyword evidence="3" id="KW-1185">Reference proteome</keyword>
<dbReference type="EMBL" id="QAOH01000007">
    <property type="protein sequence ID" value="PTQ71886.1"/>
    <property type="molecule type" value="Genomic_DNA"/>
</dbReference>
<dbReference type="Pfam" id="PF12146">
    <property type="entry name" value="Hydrolase_4"/>
    <property type="match status" value="1"/>
</dbReference>
<dbReference type="SUPFAM" id="SSF46894">
    <property type="entry name" value="C-terminal effector domain of the bipartite response regulators"/>
    <property type="match status" value="1"/>
</dbReference>
<accession>A0A2T5HK05</accession>
<dbReference type="Gene3D" id="3.40.50.1820">
    <property type="entry name" value="alpha/beta hydrolase"/>
    <property type="match status" value="1"/>
</dbReference>
<dbReference type="InterPro" id="IPR029058">
    <property type="entry name" value="AB_hydrolase_fold"/>
</dbReference>
<dbReference type="GO" id="GO:0006355">
    <property type="term" value="P:regulation of DNA-templated transcription"/>
    <property type="evidence" value="ECO:0007669"/>
    <property type="project" value="InterPro"/>
</dbReference>
<evidence type="ECO:0000259" key="1">
    <source>
        <dbReference type="Pfam" id="PF12146"/>
    </source>
</evidence>
<dbReference type="PANTHER" id="PTHR43689">
    <property type="entry name" value="HYDROLASE"/>
    <property type="match status" value="1"/>
</dbReference>
<dbReference type="InterPro" id="IPR016032">
    <property type="entry name" value="Sig_transdc_resp-reg_C-effctor"/>
</dbReference>
<gene>
    <name evidence="2" type="ORF">C8N42_10765</name>
</gene>
<dbReference type="Proteomes" id="UP000244077">
    <property type="component" value="Unassembled WGS sequence"/>
</dbReference>
<reference evidence="2 3" key="1">
    <citation type="submission" date="2018-04" db="EMBL/GenBank/DDBJ databases">
        <title>Genomic Encyclopedia of Archaeal and Bacterial Type Strains, Phase II (KMG-II): from individual species to whole genera.</title>
        <authorList>
            <person name="Goeker M."/>
        </authorList>
    </citation>
    <scope>NUCLEOTIDE SEQUENCE [LARGE SCALE GENOMIC DNA]</scope>
    <source>
        <strain evidence="2 3">DSM 100434</strain>
    </source>
</reference>
<dbReference type="InterPro" id="IPR036388">
    <property type="entry name" value="WH-like_DNA-bd_sf"/>
</dbReference>
<dbReference type="OrthoDB" id="8107794at2"/>
<proteinExistence type="predicted"/>
<dbReference type="SUPFAM" id="SSF53474">
    <property type="entry name" value="alpha/beta-Hydrolases"/>
    <property type="match status" value="1"/>
</dbReference>
<name>A0A2T5HK05_9RHOB</name>
<dbReference type="PANTHER" id="PTHR43689:SF8">
    <property type="entry name" value="ALPHA_BETA-HYDROLASES SUPERFAMILY PROTEIN"/>
    <property type="match status" value="1"/>
</dbReference>
<protein>
    <submittedName>
        <fullName evidence="2">Pimeloyl-ACP methyl ester carboxylesterase</fullName>
    </submittedName>
</protein>
<dbReference type="InterPro" id="IPR022742">
    <property type="entry name" value="Hydrolase_4"/>
</dbReference>
<organism evidence="2 3">
    <name type="scientific">Celeribacter persicus</name>
    <dbReference type="NCBI Taxonomy" id="1651082"/>
    <lineage>
        <taxon>Bacteria</taxon>
        <taxon>Pseudomonadati</taxon>
        <taxon>Pseudomonadota</taxon>
        <taxon>Alphaproteobacteria</taxon>
        <taxon>Rhodobacterales</taxon>
        <taxon>Roseobacteraceae</taxon>
        <taxon>Celeribacter</taxon>
    </lineage>
</organism>
<feature type="domain" description="Serine aminopeptidase S33" evidence="1">
    <location>
        <begin position="314"/>
        <end position="500"/>
    </location>
</feature>
<evidence type="ECO:0000313" key="3">
    <source>
        <dbReference type="Proteomes" id="UP000244077"/>
    </source>
</evidence>